<dbReference type="InterPro" id="IPR043604">
    <property type="entry name" value="DUF883_N"/>
</dbReference>
<proteinExistence type="inferred from homology"/>
<evidence type="ECO:0000259" key="10">
    <source>
        <dbReference type="Pfam" id="PF19029"/>
    </source>
</evidence>
<keyword evidence="6 8" id="KW-1133">Transmembrane helix</keyword>
<reference evidence="11" key="1">
    <citation type="submission" date="2019-11" db="EMBL/GenBank/DDBJ databases">
        <authorList>
            <person name="Feng L."/>
        </authorList>
    </citation>
    <scope>NUCLEOTIDE SEQUENCE</scope>
    <source>
        <strain evidence="11">EMassiliensisLFYP7</strain>
    </source>
</reference>
<feature type="transmembrane region" description="Helical" evidence="8">
    <location>
        <begin position="81"/>
        <end position="99"/>
    </location>
</feature>
<dbReference type="Pfam" id="PF19029">
    <property type="entry name" value="DUF883_C"/>
    <property type="match status" value="1"/>
</dbReference>
<feature type="domain" description="DUF883" evidence="9">
    <location>
        <begin position="8"/>
        <end position="59"/>
    </location>
</feature>
<dbReference type="GO" id="GO:0043022">
    <property type="term" value="F:ribosome binding"/>
    <property type="evidence" value="ECO:0007669"/>
    <property type="project" value="InterPro"/>
</dbReference>
<evidence type="ECO:0000256" key="5">
    <source>
        <dbReference type="ARBA" id="ARBA00022692"/>
    </source>
</evidence>
<dbReference type="RefSeq" id="WP_044179749.1">
    <property type="nucleotide sequence ID" value="NZ_CABKSF010000002.1"/>
</dbReference>
<dbReference type="EMBL" id="CACRTZ010000001">
    <property type="protein sequence ID" value="VYT63834.1"/>
    <property type="molecule type" value="Genomic_DNA"/>
</dbReference>
<evidence type="ECO:0000256" key="8">
    <source>
        <dbReference type="SAM" id="Phobius"/>
    </source>
</evidence>
<accession>A0A6N2YAJ5</accession>
<organism evidence="11">
    <name type="scientific">Phytobacter massiliensis</name>
    <dbReference type="NCBI Taxonomy" id="1485952"/>
    <lineage>
        <taxon>Bacteria</taxon>
        <taxon>Pseudomonadati</taxon>
        <taxon>Pseudomonadota</taxon>
        <taxon>Gammaproteobacteria</taxon>
        <taxon>Enterobacterales</taxon>
        <taxon>Enterobacteriaceae</taxon>
        <taxon>Phytobacter</taxon>
    </lineage>
</organism>
<evidence type="ECO:0000256" key="4">
    <source>
        <dbReference type="ARBA" id="ARBA00022519"/>
    </source>
</evidence>
<evidence type="ECO:0000256" key="1">
    <source>
        <dbReference type="ARBA" id="ARBA00004377"/>
    </source>
</evidence>
<evidence type="ECO:0000256" key="6">
    <source>
        <dbReference type="ARBA" id="ARBA00022989"/>
    </source>
</evidence>
<name>A0A6N2YAJ5_9ENTR</name>
<evidence type="ECO:0000256" key="7">
    <source>
        <dbReference type="ARBA" id="ARBA00023136"/>
    </source>
</evidence>
<keyword evidence="3" id="KW-1003">Cell membrane</keyword>
<dbReference type="Pfam" id="PF05957">
    <property type="entry name" value="DUF883"/>
    <property type="match status" value="1"/>
</dbReference>
<evidence type="ECO:0000259" key="9">
    <source>
        <dbReference type="Pfam" id="PF05957"/>
    </source>
</evidence>
<dbReference type="OrthoDB" id="6415127at2"/>
<dbReference type="InterPro" id="IPR043605">
    <property type="entry name" value="DUF883_C"/>
</dbReference>
<dbReference type="PANTHER" id="PTHR35893:SF3">
    <property type="entry name" value="INNER MEMBRANE PROTEIN"/>
    <property type="match status" value="1"/>
</dbReference>
<dbReference type="InterPro" id="IPR010279">
    <property type="entry name" value="YqjD/ElaB"/>
</dbReference>
<comment type="similarity">
    <text evidence="2">Belongs to the ElaB/YgaM/YqjD family.</text>
</comment>
<evidence type="ECO:0000256" key="2">
    <source>
        <dbReference type="ARBA" id="ARBA00010423"/>
    </source>
</evidence>
<dbReference type="GO" id="GO:0005886">
    <property type="term" value="C:plasma membrane"/>
    <property type="evidence" value="ECO:0007669"/>
    <property type="project" value="UniProtKB-SubCell"/>
</dbReference>
<protein>
    <recommendedName>
        <fullName evidence="12">DUF883 domain-containing protein</fullName>
    </recommendedName>
</protein>
<keyword evidence="7 8" id="KW-0472">Membrane</keyword>
<gene>
    <name evidence="11" type="ORF">EMLFYP7_00099</name>
</gene>
<comment type="subcellular location">
    <subcellularLocation>
        <location evidence="1">Cell inner membrane</location>
        <topology evidence="1">Single-pass membrane protein</topology>
    </subcellularLocation>
</comment>
<sequence length="102" mass="11097">MAKEANTDYLRAELKSLADTLEEVLSTSGEKSKEEMSKLRAKAEYALQESRQRLGETGDIIARQTREAAAKTDEYVRANPWASVGIGAAVGVVLGVLLTRRG</sequence>
<evidence type="ECO:0000313" key="11">
    <source>
        <dbReference type="EMBL" id="VYT63834.1"/>
    </source>
</evidence>
<keyword evidence="4" id="KW-0997">Cell inner membrane</keyword>
<evidence type="ECO:0000256" key="3">
    <source>
        <dbReference type="ARBA" id="ARBA00022475"/>
    </source>
</evidence>
<dbReference type="AlphaFoldDB" id="A0A6N2YAJ5"/>
<keyword evidence="5 8" id="KW-0812">Transmembrane</keyword>
<feature type="domain" description="DUF883" evidence="10">
    <location>
        <begin position="72"/>
        <end position="101"/>
    </location>
</feature>
<dbReference type="PANTHER" id="PTHR35893">
    <property type="entry name" value="INNER MEMBRANE PROTEIN-RELATED"/>
    <property type="match status" value="1"/>
</dbReference>
<evidence type="ECO:0008006" key="12">
    <source>
        <dbReference type="Google" id="ProtNLM"/>
    </source>
</evidence>